<dbReference type="GO" id="GO:0003712">
    <property type="term" value="F:transcription coregulator activity"/>
    <property type="evidence" value="ECO:0007669"/>
    <property type="project" value="InterPro"/>
</dbReference>
<sequence length="274" mass="29665">MNNIIQAQLDRVETALNTLIESIASYNPSIPAANALLAADDDLNEGLQQLVSTHQRNHARIQSLRSTIDQQNASITDTLTALASTRADLLSIPSSLPQKDARNVPYNELLDYAKRISRYTVPPTFRHALPPAQPAIPPAVNGDTVAVEEGAEDSKEEKEGMGTASLEDIERKWLDPLTQIPFVPWVSDETIKRGALAEIQSMVERGDDPENMGAGGSKEEKGETMEIGESEDAAGKEGGISADGGMGMQRREEKPKVFGGLDLYDPDSPDVDDD</sequence>
<dbReference type="Pfam" id="PF10018">
    <property type="entry name" value="Med4"/>
    <property type="match status" value="1"/>
</dbReference>
<evidence type="ECO:0000313" key="10">
    <source>
        <dbReference type="EMBL" id="KAF6235324.1"/>
    </source>
</evidence>
<evidence type="ECO:0000256" key="9">
    <source>
        <dbReference type="SAM" id="MobiDB-lite"/>
    </source>
</evidence>
<evidence type="ECO:0000256" key="6">
    <source>
        <dbReference type="ARBA" id="ARBA00023242"/>
    </source>
</evidence>
<comment type="caution">
    <text evidence="10">The sequence shown here is derived from an EMBL/GenBank/DDBJ whole genome shotgun (WGS) entry which is preliminary data.</text>
</comment>
<evidence type="ECO:0000256" key="3">
    <source>
        <dbReference type="ARBA" id="ARBA00020629"/>
    </source>
</evidence>
<protein>
    <recommendedName>
        <fullName evidence="3 8">Mediator of RNA polymerase II transcription subunit 4</fullName>
    </recommendedName>
    <alternativeName>
        <fullName evidence="7 8">Mediator complex subunit 4</fullName>
    </alternativeName>
</protein>
<comment type="function">
    <text evidence="8">Component of the Mediator complex, a coactivator involved in the regulated transcription of nearly all RNA polymerase II-dependent genes. Mediator functions as a bridge to convey information from gene-specific regulatory proteins to the basal RNA polymerase II transcription machinery. Mediator is recruited to promoters by direct interactions with regulatory proteins and serves as a scaffold for the assembly of a functional preinitiation complex with RNA polymerase II and the general transcription factors.</text>
</comment>
<dbReference type="EMBL" id="JACCJC010000025">
    <property type="protein sequence ID" value="KAF6235324.1"/>
    <property type="molecule type" value="Genomic_DNA"/>
</dbReference>
<comment type="subunit">
    <text evidence="8">Component of the Mediator complex.</text>
</comment>
<evidence type="ECO:0000256" key="5">
    <source>
        <dbReference type="ARBA" id="ARBA00023163"/>
    </source>
</evidence>
<dbReference type="InterPro" id="IPR019258">
    <property type="entry name" value="Mediator_Med4"/>
</dbReference>
<keyword evidence="8" id="KW-0010">Activator</keyword>
<evidence type="ECO:0000256" key="8">
    <source>
        <dbReference type="RuleBase" id="RU364141"/>
    </source>
</evidence>
<evidence type="ECO:0000313" key="11">
    <source>
        <dbReference type="Proteomes" id="UP000578531"/>
    </source>
</evidence>
<keyword evidence="5 8" id="KW-0804">Transcription</keyword>
<comment type="similarity">
    <text evidence="2 8">Belongs to the Mediator complex subunit 4 family.</text>
</comment>
<keyword evidence="4 8" id="KW-0805">Transcription regulation</keyword>
<dbReference type="Proteomes" id="UP000578531">
    <property type="component" value="Unassembled WGS sequence"/>
</dbReference>
<dbReference type="GO" id="GO:0006357">
    <property type="term" value="P:regulation of transcription by RNA polymerase II"/>
    <property type="evidence" value="ECO:0007669"/>
    <property type="project" value="InterPro"/>
</dbReference>
<accession>A0A8H6FV72</accession>
<evidence type="ECO:0000256" key="7">
    <source>
        <dbReference type="ARBA" id="ARBA00031257"/>
    </source>
</evidence>
<organism evidence="10 11">
    <name type="scientific">Letharia columbiana</name>
    <dbReference type="NCBI Taxonomy" id="112416"/>
    <lineage>
        <taxon>Eukaryota</taxon>
        <taxon>Fungi</taxon>
        <taxon>Dikarya</taxon>
        <taxon>Ascomycota</taxon>
        <taxon>Pezizomycotina</taxon>
        <taxon>Lecanoromycetes</taxon>
        <taxon>OSLEUM clade</taxon>
        <taxon>Lecanoromycetidae</taxon>
        <taxon>Lecanorales</taxon>
        <taxon>Lecanorineae</taxon>
        <taxon>Parmeliaceae</taxon>
        <taxon>Letharia</taxon>
    </lineage>
</organism>
<keyword evidence="6 8" id="KW-0539">Nucleus</keyword>
<reference evidence="10 11" key="1">
    <citation type="journal article" date="2020" name="Genomics">
        <title>Complete, high-quality genomes from long-read metagenomic sequencing of two wolf lichen thalli reveals enigmatic genome architecture.</title>
        <authorList>
            <person name="McKenzie S.K."/>
            <person name="Walston R.F."/>
            <person name="Allen J.L."/>
        </authorList>
    </citation>
    <scope>NUCLEOTIDE SEQUENCE [LARGE SCALE GENOMIC DNA]</scope>
    <source>
        <strain evidence="10">WasteWater2</strain>
    </source>
</reference>
<feature type="compositionally biased region" description="Acidic residues" evidence="9">
    <location>
        <begin position="264"/>
        <end position="274"/>
    </location>
</feature>
<feature type="region of interest" description="Disordered" evidence="9">
    <location>
        <begin position="205"/>
        <end position="274"/>
    </location>
</feature>
<dbReference type="GO" id="GO:0016592">
    <property type="term" value="C:mediator complex"/>
    <property type="evidence" value="ECO:0007669"/>
    <property type="project" value="InterPro"/>
</dbReference>
<evidence type="ECO:0000256" key="4">
    <source>
        <dbReference type="ARBA" id="ARBA00023015"/>
    </source>
</evidence>
<proteinExistence type="inferred from homology"/>
<name>A0A8H6FV72_9LECA</name>
<feature type="compositionally biased region" description="Gly residues" evidence="9">
    <location>
        <begin position="236"/>
        <end position="247"/>
    </location>
</feature>
<dbReference type="AlphaFoldDB" id="A0A8H6FV72"/>
<dbReference type="OrthoDB" id="1929813at2759"/>
<comment type="subcellular location">
    <subcellularLocation>
        <location evidence="1 8">Nucleus</location>
    </subcellularLocation>
</comment>
<evidence type="ECO:0000256" key="1">
    <source>
        <dbReference type="ARBA" id="ARBA00004123"/>
    </source>
</evidence>
<evidence type="ECO:0000256" key="2">
    <source>
        <dbReference type="ARBA" id="ARBA00009626"/>
    </source>
</evidence>
<gene>
    <name evidence="8" type="primary">MED4</name>
    <name evidence="10" type="ORF">HO173_006520</name>
</gene>
<keyword evidence="11" id="KW-1185">Reference proteome</keyword>